<keyword evidence="2 4" id="KW-0560">Oxidoreductase</keyword>
<dbReference type="InterPro" id="IPR029510">
    <property type="entry name" value="Ald_DH_CS_GLU"/>
</dbReference>
<evidence type="ECO:0000256" key="3">
    <source>
        <dbReference type="ARBA" id="ARBA00023027"/>
    </source>
</evidence>
<organism evidence="10 11">
    <name type="scientific">Sphingobium baderi</name>
    <dbReference type="NCBI Taxonomy" id="1332080"/>
    <lineage>
        <taxon>Bacteria</taxon>
        <taxon>Pseudomonadati</taxon>
        <taxon>Pseudomonadota</taxon>
        <taxon>Alphaproteobacteria</taxon>
        <taxon>Sphingomonadales</taxon>
        <taxon>Sphingomonadaceae</taxon>
        <taxon>Sphingobium</taxon>
    </lineage>
</organism>
<proteinExistence type="inferred from homology"/>
<evidence type="ECO:0000256" key="7">
    <source>
        <dbReference type="RuleBase" id="RU003345"/>
    </source>
</evidence>
<keyword evidence="3" id="KW-0520">NAD</keyword>
<dbReference type="PROSITE" id="PS00070">
    <property type="entry name" value="ALDEHYDE_DEHYDR_CYS"/>
    <property type="match status" value="1"/>
</dbReference>
<dbReference type="InterPro" id="IPR012394">
    <property type="entry name" value="Aldehyde_DH_NAD(P)"/>
</dbReference>
<dbReference type="SUPFAM" id="SSF53720">
    <property type="entry name" value="ALDH-like"/>
    <property type="match status" value="1"/>
</dbReference>
<dbReference type="InterPro" id="IPR016160">
    <property type="entry name" value="Ald_DH_CS_CYS"/>
</dbReference>
<dbReference type="GO" id="GO:0006081">
    <property type="term" value="P:aldehyde metabolic process"/>
    <property type="evidence" value="ECO:0007669"/>
    <property type="project" value="InterPro"/>
</dbReference>
<dbReference type="Gene3D" id="3.40.605.10">
    <property type="entry name" value="Aldehyde Dehydrogenase, Chain A, domain 1"/>
    <property type="match status" value="1"/>
</dbReference>
<dbReference type="InterPro" id="IPR016162">
    <property type="entry name" value="Ald_DH_N"/>
</dbReference>
<dbReference type="PROSITE" id="PS00687">
    <property type="entry name" value="ALDEHYDE_DEHYDR_GLU"/>
    <property type="match status" value="1"/>
</dbReference>
<evidence type="ECO:0000313" key="11">
    <source>
        <dbReference type="Proteomes" id="UP000056968"/>
    </source>
</evidence>
<dbReference type="CDD" id="cd07133">
    <property type="entry name" value="ALDH_CALDH_CalB"/>
    <property type="match status" value="1"/>
</dbReference>
<dbReference type="InterPro" id="IPR016163">
    <property type="entry name" value="Ald_DH_C"/>
</dbReference>
<dbReference type="KEGG" id="sbd:ATN00_15470"/>
<dbReference type="PANTHER" id="PTHR43570">
    <property type="entry name" value="ALDEHYDE DEHYDROGENASE"/>
    <property type="match status" value="1"/>
</dbReference>
<evidence type="ECO:0000256" key="4">
    <source>
        <dbReference type="PIRNR" id="PIRNR036492"/>
    </source>
</evidence>
<dbReference type="Pfam" id="PF00171">
    <property type="entry name" value="Aldedh"/>
    <property type="match status" value="1"/>
</dbReference>
<dbReference type="STRING" id="1332080.ATN00_15470"/>
<feature type="active site" evidence="5">
    <location>
        <position position="248"/>
    </location>
</feature>
<sequence>MTDDPGAILESQRAQSRDPSPVSAALRKDRLRRAIEALSSHESRFCHALAEDFGVRAREQSQLYDIVASLQTLRHTLKHVDRWMRPERRPVDMALRLFGASAWIEYQPKGVVGILSPWNFPLYLTFGPLAGVLAAGNRAMIKPSEHSPATSSVLSDAISSAFDQDEIAVVTGGADVAAAFSALPFDHMIFTGSTAVGRHVMRAAADNLVPLTLELGGKSPVIVGSNADTALMCDRIVTGKLLNAGQICLAPDYMLVPASEEAAVAKGIAAAAEAIYPNLTANPEYASVLGDRNRERLSRYVEEARAHGARVTEIGARANDGRLPFTILQDCPLDAAVMKDEIFGPILPILSYGSLDEAIAFVNARPRPLGLYFFGRDKTEEREVLSRTVSGGVTLNDVVFHVTVEDLPFGGIGESGFGVYHGIEGFREFSNARGIFRQSRFDVARIAGFRPPYGAKLRKFIAKNLGGSRAH</sequence>
<dbReference type="EMBL" id="CP013264">
    <property type="protein sequence ID" value="ALR21482.1"/>
    <property type="molecule type" value="Genomic_DNA"/>
</dbReference>
<feature type="domain" description="Aldehyde dehydrogenase" evidence="9">
    <location>
        <begin position="13"/>
        <end position="433"/>
    </location>
</feature>
<dbReference type="OrthoDB" id="9812625at2"/>
<feature type="region of interest" description="Disordered" evidence="8">
    <location>
        <begin position="1"/>
        <end position="23"/>
    </location>
</feature>
<evidence type="ECO:0000256" key="1">
    <source>
        <dbReference type="ARBA" id="ARBA00009986"/>
    </source>
</evidence>
<dbReference type="InterPro" id="IPR015590">
    <property type="entry name" value="Aldehyde_DH_dom"/>
</dbReference>
<name>A0A0S3F1G5_9SPHN</name>
<dbReference type="Proteomes" id="UP000056968">
    <property type="component" value="Chromosome"/>
</dbReference>
<dbReference type="PANTHER" id="PTHR43570:SF20">
    <property type="entry name" value="ALDEHYDE DEHYDROGENASE ALDX-RELATED"/>
    <property type="match status" value="1"/>
</dbReference>
<evidence type="ECO:0000256" key="5">
    <source>
        <dbReference type="PIRSR" id="PIRSR036492-1"/>
    </source>
</evidence>
<feature type="active site" evidence="5 6">
    <location>
        <position position="214"/>
    </location>
</feature>
<reference evidence="10 11" key="1">
    <citation type="submission" date="2015-11" db="EMBL/GenBank/DDBJ databases">
        <title>A Two-component Flavoprotein Monooxygenase System MeaXY Responsible for para-Hydroxylation of 2-Methyl-6-ethylaniline and 2,6-Diethylaniline in Sphingobium baderi DE-13.</title>
        <authorList>
            <person name="Cheng M."/>
            <person name="Meng Q."/>
            <person name="Yang Y."/>
            <person name="Chu C."/>
            <person name="Yan X."/>
            <person name="He J."/>
            <person name="Li S."/>
        </authorList>
    </citation>
    <scope>NUCLEOTIDE SEQUENCE [LARGE SCALE GENOMIC DNA]</scope>
    <source>
        <strain evidence="10 11">DE-13</strain>
    </source>
</reference>
<evidence type="ECO:0000256" key="8">
    <source>
        <dbReference type="SAM" id="MobiDB-lite"/>
    </source>
</evidence>
<dbReference type="GO" id="GO:0004029">
    <property type="term" value="F:aldehyde dehydrogenase (NAD+) activity"/>
    <property type="evidence" value="ECO:0007669"/>
    <property type="project" value="TreeGrafter"/>
</dbReference>
<dbReference type="InterPro" id="IPR016161">
    <property type="entry name" value="Ald_DH/histidinol_DH"/>
</dbReference>
<keyword evidence="11" id="KW-1185">Reference proteome</keyword>
<accession>A0A0S3F1G5</accession>
<dbReference type="Gene3D" id="3.40.309.10">
    <property type="entry name" value="Aldehyde Dehydrogenase, Chain A, domain 2"/>
    <property type="match status" value="1"/>
</dbReference>
<evidence type="ECO:0000313" key="10">
    <source>
        <dbReference type="EMBL" id="ALR21482.1"/>
    </source>
</evidence>
<evidence type="ECO:0000256" key="2">
    <source>
        <dbReference type="ARBA" id="ARBA00023002"/>
    </source>
</evidence>
<dbReference type="AlphaFoldDB" id="A0A0S3F1G5"/>
<evidence type="ECO:0000256" key="6">
    <source>
        <dbReference type="PROSITE-ProRule" id="PRU10007"/>
    </source>
</evidence>
<comment type="similarity">
    <text evidence="1 4 7">Belongs to the aldehyde dehydrogenase family.</text>
</comment>
<gene>
    <name evidence="10" type="ORF">ATN00_15470</name>
</gene>
<dbReference type="RefSeq" id="WP_021244058.1">
    <property type="nucleotide sequence ID" value="NZ_CP013264.1"/>
</dbReference>
<dbReference type="GO" id="GO:0005737">
    <property type="term" value="C:cytoplasm"/>
    <property type="evidence" value="ECO:0007669"/>
    <property type="project" value="TreeGrafter"/>
</dbReference>
<dbReference type="PIRSF" id="PIRSF036492">
    <property type="entry name" value="ALDH"/>
    <property type="match status" value="1"/>
</dbReference>
<protein>
    <recommendedName>
        <fullName evidence="4">Aldehyde dehydrogenase</fullName>
    </recommendedName>
</protein>
<evidence type="ECO:0000259" key="9">
    <source>
        <dbReference type="Pfam" id="PF00171"/>
    </source>
</evidence>